<accession>A0A072TS71</accession>
<feature type="region of interest" description="Disordered" evidence="1">
    <location>
        <begin position="100"/>
        <end position="122"/>
    </location>
</feature>
<sequence length="122" mass="14347">MSTVCEPFHIVAWSSEYWWLRTSQTSSSLASRELNFWILSLDQESKWACVVTNPKETNGRIRYRYLLAYKYKKLATKKRGRHKIHAWHRNIKFWKRIGSSRTPDGKKAHGHGKASITLAIKK</sequence>
<dbReference type="EnsemblPlants" id="KEH16360">
    <property type="protein sequence ID" value="KEH16360"/>
    <property type="gene ID" value="MTR_0214s0040"/>
</dbReference>
<reference evidence="2 4" key="2">
    <citation type="journal article" date="2014" name="BMC Genomics">
        <title>An improved genome release (version Mt4.0) for the model legume Medicago truncatula.</title>
        <authorList>
            <person name="Tang H."/>
            <person name="Krishnakumar V."/>
            <person name="Bidwell S."/>
            <person name="Rosen B."/>
            <person name="Chan A."/>
            <person name="Zhou S."/>
            <person name="Gentzbittel L."/>
            <person name="Childs K.L."/>
            <person name="Yandell M."/>
            <person name="Gundlach H."/>
            <person name="Mayer K.F."/>
            <person name="Schwartz D.C."/>
            <person name="Town C.D."/>
        </authorList>
    </citation>
    <scope>GENOME REANNOTATION</scope>
    <source>
        <strain evidence="2">A17</strain>
        <strain evidence="3 4">cv. Jemalong A17</strain>
    </source>
</reference>
<reference evidence="3" key="3">
    <citation type="submission" date="2015-06" db="UniProtKB">
        <authorList>
            <consortium name="EnsemblPlants"/>
        </authorList>
    </citation>
    <scope>IDENTIFICATION</scope>
    <source>
        <strain evidence="3">cv. Jemalong A17</strain>
    </source>
</reference>
<reference evidence="2 4" key="1">
    <citation type="journal article" date="2011" name="Nature">
        <title>The Medicago genome provides insight into the evolution of rhizobial symbioses.</title>
        <authorList>
            <person name="Young N.D."/>
            <person name="Debelle F."/>
            <person name="Oldroyd G.E."/>
            <person name="Geurts R."/>
            <person name="Cannon S.B."/>
            <person name="Udvardi M.K."/>
            <person name="Benedito V.A."/>
            <person name="Mayer K.F."/>
            <person name="Gouzy J."/>
            <person name="Schoof H."/>
            <person name="Van de Peer Y."/>
            <person name="Proost S."/>
            <person name="Cook D.R."/>
            <person name="Meyers B.C."/>
            <person name="Spannagl M."/>
            <person name="Cheung F."/>
            <person name="De Mita S."/>
            <person name="Krishnakumar V."/>
            <person name="Gundlach H."/>
            <person name="Zhou S."/>
            <person name="Mudge J."/>
            <person name="Bharti A.K."/>
            <person name="Murray J.D."/>
            <person name="Naoumkina M.A."/>
            <person name="Rosen B."/>
            <person name="Silverstein K.A."/>
            <person name="Tang H."/>
            <person name="Rombauts S."/>
            <person name="Zhao P.X."/>
            <person name="Zhou P."/>
            <person name="Barbe V."/>
            <person name="Bardou P."/>
            <person name="Bechner M."/>
            <person name="Bellec A."/>
            <person name="Berger A."/>
            <person name="Berges H."/>
            <person name="Bidwell S."/>
            <person name="Bisseling T."/>
            <person name="Choisne N."/>
            <person name="Couloux A."/>
            <person name="Denny R."/>
            <person name="Deshpande S."/>
            <person name="Dai X."/>
            <person name="Doyle J.J."/>
            <person name="Dudez A.M."/>
            <person name="Farmer A.D."/>
            <person name="Fouteau S."/>
            <person name="Franken C."/>
            <person name="Gibelin C."/>
            <person name="Gish J."/>
            <person name="Goldstein S."/>
            <person name="Gonzalez A.J."/>
            <person name="Green P.J."/>
            <person name="Hallab A."/>
            <person name="Hartog M."/>
            <person name="Hua A."/>
            <person name="Humphray S.J."/>
            <person name="Jeong D.H."/>
            <person name="Jing Y."/>
            <person name="Jocker A."/>
            <person name="Kenton S.M."/>
            <person name="Kim D.J."/>
            <person name="Klee K."/>
            <person name="Lai H."/>
            <person name="Lang C."/>
            <person name="Lin S."/>
            <person name="Macmil S.L."/>
            <person name="Magdelenat G."/>
            <person name="Matthews L."/>
            <person name="McCorrison J."/>
            <person name="Monaghan E.L."/>
            <person name="Mun J.H."/>
            <person name="Najar F.Z."/>
            <person name="Nicholson C."/>
            <person name="Noirot C."/>
            <person name="O'Bleness M."/>
            <person name="Paule C.R."/>
            <person name="Poulain J."/>
            <person name="Prion F."/>
            <person name="Qin B."/>
            <person name="Qu C."/>
            <person name="Retzel E.F."/>
            <person name="Riddle C."/>
            <person name="Sallet E."/>
            <person name="Samain S."/>
            <person name="Samson N."/>
            <person name="Sanders I."/>
            <person name="Saurat O."/>
            <person name="Scarpelli C."/>
            <person name="Schiex T."/>
            <person name="Segurens B."/>
            <person name="Severin A.J."/>
            <person name="Sherrier D.J."/>
            <person name="Shi R."/>
            <person name="Sims S."/>
            <person name="Singer S.R."/>
            <person name="Sinharoy S."/>
            <person name="Sterck L."/>
            <person name="Viollet A."/>
            <person name="Wang B.B."/>
            <person name="Wang K."/>
            <person name="Wang M."/>
            <person name="Wang X."/>
            <person name="Warfsmann J."/>
            <person name="Weissenbach J."/>
            <person name="White D.D."/>
            <person name="White J.D."/>
            <person name="Wiley G.B."/>
            <person name="Wincker P."/>
            <person name="Xing Y."/>
            <person name="Yang L."/>
            <person name="Yao Z."/>
            <person name="Ying F."/>
            <person name="Zhai J."/>
            <person name="Zhou L."/>
            <person name="Zuber A."/>
            <person name="Denarie J."/>
            <person name="Dixon R.A."/>
            <person name="May G.D."/>
            <person name="Schwartz D.C."/>
            <person name="Rogers J."/>
            <person name="Quetier F."/>
            <person name="Town C.D."/>
            <person name="Roe B.A."/>
        </authorList>
    </citation>
    <scope>NUCLEOTIDE SEQUENCE [LARGE SCALE GENOMIC DNA]</scope>
    <source>
        <strain evidence="2">A17</strain>
        <strain evidence="3 4">cv. Jemalong A17</strain>
    </source>
</reference>
<proteinExistence type="predicted"/>
<protein>
    <submittedName>
        <fullName evidence="2 3">Uncharacterized protein</fullName>
    </submittedName>
</protein>
<dbReference type="Proteomes" id="UP000002051">
    <property type="component" value="Unassembled WGS sequence"/>
</dbReference>
<organism evidence="2 4">
    <name type="scientific">Medicago truncatula</name>
    <name type="common">Barrel medic</name>
    <name type="synonym">Medicago tribuloides</name>
    <dbReference type="NCBI Taxonomy" id="3880"/>
    <lineage>
        <taxon>Eukaryota</taxon>
        <taxon>Viridiplantae</taxon>
        <taxon>Streptophyta</taxon>
        <taxon>Embryophyta</taxon>
        <taxon>Tracheophyta</taxon>
        <taxon>Spermatophyta</taxon>
        <taxon>Magnoliopsida</taxon>
        <taxon>eudicotyledons</taxon>
        <taxon>Gunneridae</taxon>
        <taxon>Pentapetalae</taxon>
        <taxon>rosids</taxon>
        <taxon>fabids</taxon>
        <taxon>Fabales</taxon>
        <taxon>Fabaceae</taxon>
        <taxon>Papilionoideae</taxon>
        <taxon>50 kb inversion clade</taxon>
        <taxon>NPAAA clade</taxon>
        <taxon>Hologalegina</taxon>
        <taxon>IRL clade</taxon>
        <taxon>Trifolieae</taxon>
        <taxon>Medicago</taxon>
    </lineage>
</organism>
<name>A0A072TS71_MEDTR</name>
<gene>
    <name evidence="2" type="ORF">MTR_0214s0040</name>
</gene>
<evidence type="ECO:0000256" key="1">
    <source>
        <dbReference type="SAM" id="MobiDB-lite"/>
    </source>
</evidence>
<keyword evidence="4" id="KW-1185">Reference proteome</keyword>
<evidence type="ECO:0000313" key="3">
    <source>
        <dbReference type="EnsemblPlants" id="KEH16360"/>
    </source>
</evidence>
<dbReference type="AlphaFoldDB" id="A0A072TS71"/>
<evidence type="ECO:0000313" key="2">
    <source>
        <dbReference type="EMBL" id="KEH16360.1"/>
    </source>
</evidence>
<dbReference type="EMBL" id="KL402939">
    <property type="protein sequence ID" value="KEH16360.1"/>
    <property type="molecule type" value="Genomic_DNA"/>
</dbReference>
<evidence type="ECO:0000313" key="4">
    <source>
        <dbReference type="Proteomes" id="UP000002051"/>
    </source>
</evidence>
<dbReference type="HOGENOM" id="CLU_2030220_0_0_1"/>